<evidence type="ECO:0000313" key="3">
    <source>
        <dbReference type="EMBL" id="VYU20839.1"/>
    </source>
</evidence>
<accession>A0A6N3D1H3</accession>
<dbReference type="Pfam" id="PF13439">
    <property type="entry name" value="Glyco_transf_4"/>
    <property type="match status" value="1"/>
</dbReference>
<dbReference type="EMBL" id="CACRUQ010000013">
    <property type="protein sequence ID" value="VYU20839.1"/>
    <property type="molecule type" value="Genomic_DNA"/>
</dbReference>
<name>A0A6N3D1H3_9FIRM</name>
<organism evidence="3">
    <name type="scientific">[Ruminococcus] torques</name>
    <dbReference type="NCBI Taxonomy" id="33039"/>
    <lineage>
        <taxon>Bacteria</taxon>
        <taxon>Bacillati</taxon>
        <taxon>Bacillota</taxon>
        <taxon>Clostridia</taxon>
        <taxon>Lachnospirales</taxon>
        <taxon>Lachnospiraceae</taxon>
        <taxon>Mediterraneibacter</taxon>
    </lineage>
</organism>
<dbReference type="EC" id="2.4.-.-" evidence="3"/>
<feature type="domain" description="Glycosyltransferase subfamily 4-like N-terminal" evidence="2">
    <location>
        <begin position="15"/>
        <end position="193"/>
    </location>
</feature>
<feature type="domain" description="Glycosyl transferase family 1" evidence="1">
    <location>
        <begin position="207"/>
        <end position="356"/>
    </location>
</feature>
<keyword evidence="3" id="KW-0808">Transferase</keyword>
<dbReference type="InterPro" id="IPR028098">
    <property type="entry name" value="Glyco_trans_4-like_N"/>
</dbReference>
<protein>
    <submittedName>
        <fullName evidence="3">Glycosyltransferase EpsD</fullName>
        <ecNumber evidence="3">2.4.-.-</ecNumber>
    </submittedName>
</protein>
<dbReference type="SUPFAM" id="SSF53756">
    <property type="entry name" value="UDP-Glycosyltransferase/glycogen phosphorylase"/>
    <property type="match status" value="1"/>
</dbReference>
<evidence type="ECO:0000259" key="2">
    <source>
        <dbReference type="Pfam" id="PF13439"/>
    </source>
</evidence>
<keyword evidence="3" id="KW-0328">Glycosyltransferase</keyword>
<dbReference type="Pfam" id="PF00534">
    <property type="entry name" value="Glycos_transf_1"/>
    <property type="match status" value="1"/>
</dbReference>
<dbReference type="PANTHER" id="PTHR45947">
    <property type="entry name" value="SULFOQUINOVOSYL TRANSFERASE SQD2"/>
    <property type="match status" value="1"/>
</dbReference>
<proteinExistence type="predicted"/>
<dbReference type="GO" id="GO:0016758">
    <property type="term" value="F:hexosyltransferase activity"/>
    <property type="evidence" value="ECO:0007669"/>
    <property type="project" value="TreeGrafter"/>
</dbReference>
<dbReference type="Gene3D" id="3.40.50.2000">
    <property type="entry name" value="Glycogen Phosphorylase B"/>
    <property type="match status" value="2"/>
</dbReference>
<dbReference type="CDD" id="cd03801">
    <property type="entry name" value="GT4_PimA-like"/>
    <property type="match status" value="1"/>
</dbReference>
<dbReference type="InterPro" id="IPR001296">
    <property type="entry name" value="Glyco_trans_1"/>
</dbReference>
<dbReference type="PANTHER" id="PTHR45947:SF3">
    <property type="entry name" value="SULFOQUINOVOSYL TRANSFERASE SQD2"/>
    <property type="match status" value="1"/>
</dbReference>
<sequence>MRKINVLFICHERDINGATRSMLDLISVLKEKYNFYVLLRFDNGEVFDEIKRRKIQYFYCPYKWWKTTCTKGKYHIVARRIKWKFQWKKQNEMYAEQVAEKLEPYKIDIIHTNSSVTNFGAELSRKLGCKHIWHIREFGIEDFSTYPLVSKKEYYGEINNGSDKVVVISEALKEKYKKNVSPNKLVRIYNGVSKNNLYEKTNYNYSAPLTILQSGAISKAKRQDIAIKAISILNQKGIKVRLLLAGSGNIEELGIQKSEIPDNVVFLGKVSNLPEIRKKIDIEIVCSKCEAFGRVTVEAMMSSLLVVGSKSGGTPELVKENETGLLFESGNAIQLADRIEQVDKQRDILKKYGDRAYCEAKEFFSIERCATEIDRLYQEVMR</sequence>
<dbReference type="InterPro" id="IPR050194">
    <property type="entry name" value="Glycosyltransferase_grp1"/>
</dbReference>
<reference evidence="3" key="1">
    <citation type="submission" date="2019-11" db="EMBL/GenBank/DDBJ databases">
        <authorList>
            <person name="Feng L."/>
        </authorList>
    </citation>
    <scope>NUCLEOTIDE SEQUENCE</scope>
    <source>
        <strain evidence="3">RtorquesLFYP15</strain>
    </source>
</reference>
<dbReference type="AlphaFoldDB" id="A0A6N3D1H3"/>
<gene>
    <name evidence="3" type="primary">epsD</name>
    <name evidence="3" type="ORF">RTLFYP15_01757</name>
</gene>
<evidence type="ECO:0000259" key="1">
    <source>
        <dbReference type="Pfam" id="PF00534"/>
    </source>
</evidence>